<evidence type="ECO:0000256" key="1">
    <source>
        <dbReference type="SAM" id="MobiDB-lite"/>
    </source>
</evidence>
<accession>A0A5N6LDI4</accession>
<keyword evidence="3" id="KW-1185">Reference proteome</keyword>
<dbReference type="EMBL" id="SZYD01001505">
    <property type="protein sequence ID" value="KAD0650520.1"/>
    <property type="molecule type" value="Genomic_DNA"/>
</dbReference>
<sequence length="124" mass="14036">MSQNQNPGGPSANTRGKRERTRMLINQTEGCSYKTFQSCKPPEFAGTEVAVVALRWLEKIEAAVAISKCAEEDMVLYASNSFNDGALEWWNSIIQTKGRTNAYAMTWESFRDLVTRKFCPMNEK</sequence>
<dbReference type="AlphaFoldDB" id="A0A5N6LDI4"/>
<protein>
    <recommendedName>
        <fullName evidence="4">Retrotransposon gag domain-containing protein</fullName>
    </recommendedName>
</protein>
<feature type="region of interest" description="Disordered" evidence="1">
    <location>
        <begin position="1"/>
        <end position="20"/>
    </location>
</feature>
<evidence type="ECO:0000313" key="2">
    <source>
        <dbReference type="EMBL" id="KAD0650520.1"/>
    </source>
</evidence>
<dbReference type="OrthoDB" id="1681777at2759"/>
<organism evidence="2 3">
    <name type="scientific">Mikania micrantha</name>
    <name type="common">bitter vine</name>
    <dbReference type="NCBI Taxonomy" id="192012"/>
    <lineage>
        <taxon>Eukaryota</taxon>
        <taxon>Viridiplantae</taxon>
        <taxon>Streptophyta</taxon>
        <taxon>Embryophyta</taxon>
        <taxon>Tracheophyta</taxon>
        <taxon>Spermatophyta</taxon>
        <taxon>Magnoliopsida</taxon>
        <taxon>eudicotyledons</taxon>
        <taxon>Gunneridae</taxon>
        <taxon>Pentapetalae</taxon>
        <taxon>asterids</taxon>
        <taxon>campanulids</taxon>
        <taxon>Asterales</taxon>
        <taxon>Asteraceae</taxon>
        <taxon>Asteroideae</taxon>
        <taxon>Heliantheae alliance</taxon>
        <taxon>Eupatorieae</taxon>
        <taxon>Mikania</taxon>
    </lineage>
</organism>
<dbReference type="Proteomes" id="UP000326396">
    <property type="component" value="Unassembled WGS sequence"/>
</dbReference>
<feature type="compositionally biased region" description="Polar residues" evidence="1">
    <location>
        <begin position="1"/>
        <end position="14"/>
    </location>
</feature>
<evidence type="ECO:0008006" key="4">
    <source>
        <dbReference type="Google" id="ProtNLM"/>
    </source>
</evidence>
<evidence type="ECO:0000313" key="3">
    <source>
        <dbReference type="Proteomes" id="UP000326396"/>
    </source>
</evidence>
<comment type="caution">
    <text evidence="2">The sequence shown here is derived from an EMBL/GenBank/DDBJ whole genome shotgun (WGS) entry which is preliminary data.</text>
</comment>
<proteinExistence type="predicted"/>
<reference evidence="2 3" key="1">
    <citation type="submission" date="2019-05" db="EMBL/GenBank/DDBJ databases">
        <title>Mikania micrantha, genome provides insights into the molecular mechanism of rapid growth.</title>
        <authorList>
            <person name="Liu B."/>
        </authorList>
    </citation>
    <scope>NUCLEOTIDE SEQUENCE [LARGE SCALE GENOMIC DNA]</scope>
    <source>
        <strain evidence="2">NLD-2019</strain>
        <tissue evidence="2">Leaf</tissue>
    </source>
</reference>
<gene>
    <name evidence="2" type="ORF">E3N88_43928</name>
</gene>
<name>A0A5N6LDI4_9ASTR</name>